<gene>
    <name evidence="1" type="ORF">GCM10007894_24750</name>
</gene>
<dbReference type="InterPro" id="IPR047610">
    <property type="entry name" value="ImuA_translesion"/>
</dbReference>
<dbReference type="AlphaFoldDB" id="A0AA37WXE3"/>
<protein>
    <submittedName>
        <fullName evidence="1">Recombinase RecA</fullName>
    </submittedName>
</protein>
<comment type="caution">
    <text evidence="1">The sequence shown here is derived from an EMBL/GenBank/DDBJ whole genome shotgun (WGS) entry which is preliminary data.</text>
</comment>
<dbReference type="PIRSF" id="PIRSF037290">
    <property type="entry name" value="UCP037290"/>
    <property type="match status" value="1"/>
</dbReference>
<accession>A0AA37WXE3</accession>
<proteinExistence type="predicted"/>
<dbReference type="InterPro" id="IPR004596">
    <property type="entry name" value="Cell_div_suppressor_SulA"/>
</dbReference>
<dbReference type="GO" id="GO:0051782">
    <property type="term" value="P:negative regulation of cell division"/>
    <property type="evidence" value="ECO:0007669"/>
    <property type="project" value="InterPro"/>
</dbReference>
<reference evidence="1 2" key="1">
    <citation type="journal article" date="2014" name="Int. J. Syst. Evol. Microbiol.">
        <title>Complete genome sequence of Corynebacterium casei LMG S-19264T (=DSM 44701T), isolated from a smear-ripened cheese.</title>
        <authorList>
            <consortium name="US DOE Joint Genome Institute (JGI-PGF)"/>
            <person name="Walter F."/>
            <person name="Albersmeier A."/>
            <person name="Kalinowski J."/>
            <person name="Ruckert C."/>
        </authorList>
    </citation>
    <scope>NUCLEOTIDE SEQUENCE [LARGE SCALE GENOMIC DNA]</scope>
    <source>
        <strain evidence="1 2">NBRC 112785</strain>
    </source>
</reference>
<dbReference type="Pfam" id="PF03846">
    <property type="entry name" value="SulA"/>
    <property type="match status" value="1"/>
</dbReference>
<dbReference type="Proteomes" id="UP001157439">
    <property type="component" value="Unassembled WGS sequence"/>
</dbReference>
<sequence>MKSDLSELLERHDVWRANQWQTQQDSYPTGFSELDKQLAGGGWPQVGVCQMICEQPGQGELQLFMPLLRHMASLSQWVVWLSPPAIPYAPSLAGSGVDLAQQLLLEPEDHKQALWALEQSVSSGACRLVFAWLTQLSVAQARRLQLAAEKGQCLLVLFSSGTSEHDNHPVQLKIAIKRLLQGSEIRIVKRRGGWPSAAFRLELGDSQWGMVKPEQQGQVIQGPW</sequence>
<dbReference type="InterPro" id="IPR017166">
    <property type="entry name" value="UCP037290"/>
</dbReference>
<dbReference type="NCBIfam" id="NF033429">
    <property type="entry name" value="ImuA_translesion"/>
    <property type="match status" value="1"/>
</dbReference>
<evidence type="ECO:0000313" key="1">
    <source>
        <dbReference type="EMBL" id="GLS84498.1"/>
    </source>
</evidence>
<dbReference type="Gene3D" id="3.40.50.300">
    <property type="entry name" value="P-loop containing nucleotide triphosphate hydrolases"/>
    <property type="match status" value="1"/>
</dbReference>
<evidence type="ECO:0000313" key="2">
    <source>
        <dbReference type="Proteomes" id="UP001157439"/>
    </source>
</evidence>
<dbReference type="InterPro" id="IPR027417">
    <property type="entry name" value="P-loop_NTPase"/>
</dbReference>
<dbReference type="SUPFAM" id="SSF52540">
    <property type="entry name" value="P-loop containing nucleoside triphosphate hydrolases"/>
    <property type="match status" value="1"/>
</dbReference>
<organism evidence="1 2">
    <name type="scientific">Paraferrimonas haliotis</name>
    <dbReference type="NCBI Taxonomy" id="2013866"/>
    <lineage>
        <taxon>Bacteria</taxon>
        <taxon>Pseudomonadati</taxon>
        <taxon>Pseudomonadota</taxon>
        <taxon>Gammaproteobacteria</taxon>
        <taxon>Alteromonadales</taxon>
        <taxon>Ferrimonadaceae</taxon>
        <taxon>Paraferrimonas</taxon>
    </lineage>
</organism>
<dbReference type="GO" id="GO:0009432">
    <property type="term" value="P:SOS response"/>
    <property type="evidence" value="ECO:0007669"/>
    <property type="project" value="InterPro"/>
</dbReference>
<keyword evidence="2" id="KW-1185">Reference proteome</keyword>
<dbReference type="EMBL" id="BSPO01000003">
    <property type="protein sequence ID" value="GLS84498.1"/>
    <property type="molecule type" value="Genomic_DNA"/>
</dbReference>
<dbReference type="RefSeq" id="WP_095500407.1">
    <property type="nucleotide sequence ID" value="NZ_BSPO01000003.1"/>
</dbReference>
<name>A0AA37WXE3_9GAMM</name>